<dbReference type="EMBL" id="FNDX01000001">
    <property type="protein sequence ID" value="SDH83424.1"/>
    <property type="molecule type" value="Genomic_DNA"/>
</dbReference>
<gene>
    <name evidence="1" type="ORF">SAMN05216192_101289</name>
</gene>
<evidence type="ECO:0000313" key="1">
    <source>
        <dbReference type="EMBL" id="SDH83424.1"/>
    </source>
</evidence>
<proteinExistence type="predicted"/>
<organism evidence="1 2">
    <name type="scientific">Paenibacillus typhae</name>
    <dbReference type="NCBI Taxonomy" id="1174501"/>
    <lineage>
        <taxon>Bacteria</taxon>
        <taxon>Bacillati</taxon>
        <taxon>Bacillota</taxon>
        <taxon>Bacilli</taxon>
        <taxon>Bacillales</taxon>
        <taxon>Paenibacillaceae</taxon>
        <taxon>Paenibacillus</taxon>
    </lineage>
</organism>
<dbReference type="AlphaFoldDB" id="A0A1G8FMQ5"/>
<name>A0A1G8FMQ5_9BACL</name>
<accession>A0A1G8FMQ5</accession>
<keyword evidence="2" id="KW-1185">Reference proteome</keyword>
<dbReference type="Proteomes" id="UP000199050">
    <property type="component" value="Unassembled WGS sequence"/>
</dbReference>
<sequence length="55" mass="6076">MVAACRDFPGGLFLCGVPLMFTYTFTGNVHSILVFKSYNPNSPVILYVTMAMARI</sequence>
<protein>
    <submittedName>
        <fullName evidence="1">Uncharacterized protein</fullName>
    </submittedName>
</protein>
<reference evidence="2" key="1">
    <citation type="submission" date="2016-10" db="EMBL/GenBank/DDBJ databases">
        <authorList>
            <person name="Varghese N."/>
            <person name="Submissions S."/>
        </authorList>
    </citation>
    <scope>NUCLEOTIDE SEQUENCE [LARGE SCALE GENOMIC DNA]</scope>
    <source>
        <strain evidence="2">CGMCC 1.11012</strain>
    </source>
</reference>
<dbReference type="STRING" id="1174501.SAMN05216192_101289"/>
<evidence type="ECO:0000313" key="2">
    <source>
        <dbReference type="Proteomes" id="UP000199050"/>
    </source>
</evidence>